<evidence type="ECO:0000256" key="1">
    <source>
        <dbReference type="SAM" id="MobiDB-lite"/>
    </source>
</evidence>
<accession>Q6Z4J2</accession>
<reference evidence="4" key="4">
    <citation type="journal article" date="2006" name="Nucleic Acids Res.">
        <title>The Rice Annotation Project Database (RAP-DB): hub for Oryza sativa ssp. japonica genome information.</title>
        <authorList>
            <person name="Ohyanagi H."/>
            <person name="Tanaka T."/>
            <person name="Sakai H."/>
            <person name="Shigemoto Y."/>
            <person name="Yamaguchi K."/>
            <person name="Habara T."/>
            <person name="Fujii Y."/>
            <person name="Antonio B.A."/>
            <person name="Nagamura Y."/>
            <person name="Imanishi T."/>
            <person name="Ikeo K."/>
            <person name="Itoh T."/>
            <person name="Gojobori T."/>
            <person name="Sasaki T."/>
        </authorList>
    </citation>
    <scope>NUCLEOTIDE SEQUENCE</scope>
</reference>
<evidence type="ECO:0000313" key="3">
    <source>
        <dbReference type="EMBL" id="BAD31862.1"/>
    </source>
</evidence>
<dbReference type="AlphaFoldDB" id="Q6Z4J2"/>
<evidence type="ECO:0000313" key="5">
    <source>
        <dbReference type="Proteomes" id="UP000000763"/>
    </source>
</evidence>
<reference evidence="4" key="5">
    <citation type="journal article" date="2007" name="Genome Res.">
        <title>Curated Genome Annotation of Oryza sativa ssp. japonica and Comparative Genome Analysis with Arabidopsis thaliana.</title>
        <authorList>
            <consortium name="The Rice Annotation Project (RAP)"/>
            <person name="Itoh T."/>
            <person name="Tanaka T."/>
            <person name="Barrero R.A."/>
            <person name="Yamasaki C."/>
            <person name="Fujii Y."/>
            <person name="Hilton P.B."/>
            <person name="Antonio B.A."/>
            <person name="Aono H."/>
            <person name="Apweiler R."/>
            <person name="Bruskiewich R."/>
            <person name="Bureau T."/>
            <person name="Burr F."/>
            <person name="Costa de Oliveira A."/>
            <person name="Fuks G."/>
            <person name="Habara T."/>
            <person name="Haberer G."/>
            <person name="Han B."/>
            <person name="Harada E."/>
            <person name="Hiraki A.T."/>
            <person name="Hirochika H."/>
            <person name="Hoen D."/>
            <person name="Hokari H."/>
            <person name="Hosokawa S."/>
            <person name="Hsing Y."/>
            <person name="Ikawa H."/>
            <person name="Ikeo K."/>
            <person name="Imanishi T."/>
            <person name="Ito Y."/>
            <person name="Jaiswal P."/>
            <person name="Kanno M."/>
            <person name="Kawahara Y."/>
            <person name="Kawamura T."/>
            <person name="Kawashima H."/>
            <person name="Khurana J.P."/>
            <person name="Kikuchi S."/>
            <person name="Komatsu S."/>
            <person name="Koyanagi K.O."/>
            <person name="Kubooka H."/>
            <person name="Lieberherr D."/>
            <person name="Lin Y.C."/>
            <person name="Lonsdale D."/>
            <person name="Matsumoto T."/>
            <person name="Matsuya A."/>
            <person name="McCombie W.R."/>
            <person name="Messing J."/>
            <person name="Miyao A."/>
            <person name="Mulder N."/>
            <person name="Nagamura Y."/>
            <person name="Nam J."/>
            <person name="Namiki N."/>
            <person name="Numa H."/>
            <person name="Nurimoto S."/>
            <person name="O'donovan C."/>
            <person name="Ohyanagi H."/>
            <person name="Okido T."/>
            <person name="Oota S."/>
            <person name="Osato N."/>
            <person name="Palmer L.E."/>
            <person name="Quetier F."/>
            <person name="Raghuvanshi S."/>
            <person name="Saichi N."/>
            <person name="Sakai H."/>
            <person name="Sakai Y."/>
            <person name="Sakata K."/>
            <person name="Sakurai T."/>
            <person name="Sato F."/>
            <person name="Sato Y."/>
            <person name="Schoof H."/>
            <person name="Seki M."/>
            <person name="Shibata M."/>
            <person name="Shimizu Y."/>
            <person name="Shinozaki K."/>
            <person name="Shinso Y."/>
            <person name="Singh N.K."/>
            <person name="Smith-White B."/>
            <person name="Takeda J."/>
            <person name="Tanino M."/>
            <person name="Tatusova T."/>
            <person name="Thongjuea S."/>
            <person name="Todokoro F."/>
            <person name="Tsugane M."/>
            <person name="Tyagi A.K."/>
            <person name="Vanavichit A."/>
            <person name="Wang A."/>
            <person name="Wing R.A."/>
            <person name="Yamaguchi K."/>
            <person name="Yamamoto M."/>
            <person name="Yamamoto N."/>
            <person name="Yu Y."/>
            <person name="Zhang H."/>
            <person name="Zhao Q."/>
            <person name="Higo K."/>
            <person name="Burr B."/>
            <person name="Gojobori T."/>
            <person name="Sasaki T."/>
        </authorList>
    </citation>
    <scope>NUCLEOTIDE SEQUENCE</scope>
</reference>
<organism evidence="2 5">
    <name type="scientific">Oryza sativa subsp. japonica</name>
    <name type="common">Rice</name>
    <dbReference type="NCBI Taxonomy" id="39947"/>
    <lineage>
        <taxon>Eukaryota</taxon>
        <taxon>Viridiplantae</taxon>
        <taxon>Streptophyta</taxon>
        <taxon>Embryophyta</taxon>
        <taxon>Tracheophyta</taxon>
        <taxon>Spermatophyta</taxon>
        <taxon>Magnoliopsida</taxon>
        <taxon>Liliopsida</taxon>
        <taxon>Poales</taxon>
        <taxon>Poaceae</taxon>
        <taxon>BOP clade</taxon>
        <taxon>Oryzoideae</taxon>
        <taxon>Oryzeae</taxon>
        <taxon>Oryzinae</taxon>
        <taxon>Oryza</taxon>
        <taxon>Oryza sativa</taxon>
    </lineage>
</organism>
<dbReference type="EMBL" id="AP005172">
    <property type="protein sequence ID" value="BAC83848.1"/>
    <property type="molecule type" value="Genomic_DNA"/>
</dbReference>
<protein>
    <submittedName>
        <fullName evidence="4">Os07g0273000 protein</fullName>
    </submittedName>
</protein>
<evidence type="ECO:0000313" key="4">
    <source>
        <dbReference type="EMBL" id="BAF21265.1"/>
    </source>
</evidence>
<sequence>MARRGSGDNGGGKGWPARRLMVRGASPLSPSSPRGSAGEVEAGAEAGVARWQ</sequence>
<reference evidence="2" key="1">
    <citation type="submission" date="2002-05" db="EMBL/GenBank/DDBJ databases">
        <title>Oryza sativa nipponbare(GA3) genomic DNA, chromosome 7, BAC clone:OSJNBb0002J01.</title>
        <authorList>
            <person name="Sasaki T."/>
            <person name="Matsumoto T."/>
            <person name="Katayose Y."/>
        </authorList>
    </citation>
    <scope>NUCLEOTIDE SEQUENCE</scope>
</reference>
<name>Q6Z4J2_ORYSJ</name>
<reference evidence="5" key="7">
    <citation type="journal article" date="2008" name="Nucleic Acids Res.">
        <title>The rice annotation project database (RAP-DB): 2008 update.</title>
        <authorList>
            <consortium name="The rice annotation project (RAP)"/>
        </authorList>
    </citation>
    <scope>GENOME REANNOTATION</scope>
    <source>
        <strain evidence="5">cv. Nipponbare</strain>
    </source>
</reference>
<dbReference type="KEGG" id="dosa:Os07g0273000"/>
<reference evidence="4" key="9">
    <citation type="submission" date="2012-08" db="EMBL/GenBank/DDBJ databases">
        <title>The Second Rice Annotation Project Meeting (RAP2).</title>
        <authorList>
            <consortium name="The Rice Annotation Project (RAP)"/>
        </authorList>
    </citation>
    <scope>NUCLEOTIDE SEQUENCE</scope>
</reference>
<dbReference type="EMBL" id="AP005880">
    <property type="protein sequence ID" value="BAD31862.1"/>
    <property type="molecule type" value="Genomic_DNA"/>
</dbReference>
<dbReference type="EMBL" id="AP008213">
    <property type="protein sequence ID" value="BAF21265.1"/>
    <property type="molecule type" value="Genomic_DNA"/>
</dbReference>
<reference evidence="4" key="6">
    <citation type="journal article" date="2008" name="Nucleic Acids Res.">
        <title>The Rice Annotation Project Database (RAP-DB): 2008 update.</title>
        <authorList>
            <consortium name="The Rice Annotation Project (RAP)"/>
            <person name="Tanaka T."/>
            <person name="Antonio B.A."/>
            <person name="Kikuchi S."/>
            <person name="Matsumoto T."/>
            <person name="Nagamura Y."/>
            <person name="Numa H."/>
            <person name="Sakai H."/>
            <person name="Wu J."/>
            <person name="Itoh T."/>
            <person name="Sasaki T."/>
            <person name="Aono R."/>
            <person name="Fujii Y."/>
            <person name="Habara T."/>
            <person name="Harada E."/>
            <person name="Kanno M."/>
            <person name="Kawahara Y."/>
            <person name="Kawashima H."/>
            <person name="Kubooka H."/>
            <person name="Matsuya A."/>
            <person name="Nakaoka H."/>
            <person name="Saichi N."/>
            <person name="Sanbonmatsu R."/>
            <person name="Sato Y."/>
            <person name="Shinso Y."/>
            <person name="Suzuki M."/>
            <person name="Takeda J."/>
            <person name="Tanino M."/>
            <person name="Todokoro F."/>
            <person name="Yamaguchi K."/>
            <person name="Yamamoto N."/>
            <person name="Yamasaki C."/>
            <person name="Imanishi T."/>
            <person name="Okido T."/>
            <person name="Tada M."/>
            <person name="Ikeo K."/>
            <person name="Tateno Y."/>
            <person name="Gojobori T."/>
            <person name="Lin Y.C."/>
            <person name="Wei F.J."/>
            <person name="Hsing Y.I."/>
            <person name="Zhao Q."/>
            <person name="Han B."/>
            <person name="Kramer M.R."/>
            <person name="McCombie R.W."/>
            <person name="Lonsdale D."/>
            <person name="O'Donovan C.C."/>
            <person name="Whitfield E.J."/>
            <person name="Apweiler R."/>
            <person name="Koyanagi K.O."/>
            <person name="Khurana J.P."/>
            <person name="Raghuvanshi S."/>
            <person name="Singh N.K."/>
            <person name="Tyagi A.K."/>
            <person name="Haberer G."/>
            <person name="Fujisawa M."/>
            <person name="Hosokawa S."/>
            <person name="Ito Y."/>
            <person name="Ikawa H."/>
            <person name="Shibata M."/>
            <person name="Yamamoto M."/>
            <person name="Bruskiewich R.M."/>
            <person name="Hoen D.R."/>
            <person name="Bureau TE."/>
            <person name="Namiki N."/>
            <person name="Ohyanagi H."/>
            <person name="Sakai Y."/>
            <person name="Nobushima S."/>
            <person name="Sakata K."/>
            <person name="Barrero R.A."/>
            <person name="Sato Y."/>
            <person name="Souvorov A."/>
            <person name="Smith-White B."/>
            <person name="Tatusova T."/>
            <person name="An S."/>
            <person name="An G."/>
            <person name="OOta S."/>
            <person name="Fuks G."/>
            <person name="Messing J."/>
            <person name="Christie K.R."/>
            <person name="Lieberherr D."/>
            <person name="Kim H."/>
            <person name="Zuccolo A."/>
            <person name="Wing R.A."/>
            <person name="Nobuta K."/>
            <person name="Green P.J."/>
            <person name="Lu C."/>
            <person name="Meyers BC."/>
            <person name="Chaparro C."/>
            <person name="Piegu B."/>
            <person name="Panaud O."/>
            <person name="Echeverria M."/>
        </authorList>
    </citation>
    <scope>NUCLEOTIDE SEQUENCE</scope>
</reference>
<reference evidence="3" key="2">
    <citation type="submission" date="2002-11" db="EMBL/GenBank/DDBJ databases">
        <title>Oryza sativa nipponbare(GA3) genomic DNA, chromosome 7, BAC clone:OSJNBb0032G22.</title>
        <authorList>
            <person name="Sasaki T."/>
            <person name="Matsumoto T."/>
            <person name="Katayose Y."/>
        </authorList>
    </citation>
    <scope>NUCLEOTIDE SEQUENCE</scope>
</reference>
<reference evidence="4 5" key="3">
    <citation type="journal article" date="2005" name="Nature">
        <title>The map-based sequence of the rice genome.</title>
        <authorList>
            <consortium name="International rice genome sequencing project (IRGSP)"/>
            <person name="Matsumoto T."/>
            <person name="Wu J."/>
            <person name="Kanamori H."/>
            <person name="Katayose Y."/>
            <person name="Fujisawa M."/>
            <person name="Namiki N."/>
            <person name="Mizuno H."/>
            <person name="Yamamoto K."/>
            <person name="Antonio B.A."/>
            <person name="Baba T."/>
            <person name="Sakata K."/>
            <person name="Nagamura Y."/>
            <person name="Aoki H."/>
            <person name="Arikawa K."/>
            <person name="Arita K."/>
            <person name="Bito T."/>
            <person name="Chiden Y."/>
            <person name="Fujitsuka N."/>
            <person name="Fukunaka R."/>
            <person name="Hamada M."/>
            <person name="Harada C."/>
            <person name="Hayashi A."/>
            <person name="Hijishita S."/>
            <person name="Honda M."/>
            <person name="Hosokawa S."/>
            <person name="Ichikawa Y."/>
            <person name="Idonuma A."/>
            <person name="Iijima M."/>
            <person name="Ikeda M."/>
            <person name="Ikeno M."/>
            <person name="Ito K."/>
            <person name="Ito S."/>
            <person name="Ito T."/>
            <person name="Ito Y."/>
            <person name="Ito Y."/>
            <person name="Iwabuchi A."/>
            <person name="Kamiya K."/>
            <person name="Karasawa W."/>
            <person name="Kurita K."/>
            <person name="Katagiri S."/>
            <person name="Kikuta A."/>
            <person name="Kobayashi H."/>
            <person name="Kobayashi N."/>
            <person name="Machita K."/>
            <person name="Maehara T."/>
            <person name="Masukawa M."/>
            <person name="Mizubayashi T."/>
            <person name="Mukai Y."/>
            <person name="Nagasaki H."/>
            <person name="Nagata Y."/>
            <person name="Naito S."/>
            <person name="Nakashima M."/>
            <person name="Nakama Y."/>
            <person name="Nakamichi Y."/>
            <person name="Nakamura M."/>
            <person name="Meguro A."/>
            <person name="Negishi M."/>
            <person name="Ohta I."/>
            <person name="Ohta T."/>
            <person name="Okamoto M."/>
            <person name="Ono N."/>
            <person name="Saji S."/>
            <person name="Sakaguchi M."/>
            <person name="Sakai K."/>
            <person name="Shibata M."/>
            <person name="Shimokawa T."/>
            <person name="Song J."/>
            <person name="Takazaki Y."/>
            <person name="Terasawa K."/>
            <person name="Tsugane M."/>
            <person name="Tsuji K."/>
            <person name="Ueda S."/>
            <person name="Waki K."/>
            <person name="Yamagata H."/>
            <person name="Yamamoto M."/>
            <person name="Yamamoto S."/>
            <person name="Yamane H."/>
            <person name="Yoshiki S."/>
            <person name="Yoshihara R."/>
            <person name="Yukawa K."/>
            <person name="Zhong H."/>
            <person name="Yano M."/>
            <person name="Yuan Q."/>
            <person name="Ouyang S."/>
            <person name="Liu J."/>
            <person name="Jones K.M."/>
            <person name="Gansberger K."/>
            <person name="Moffat K."/>
            <person name="Hill J."/>
            <person name="Bera J."/>
            <person name="Fadrosh D."/>
            <person name="Jin S."/>
            <person name="Johri S."/>
            <person name="Kim M."/>
            <person name="Overton L."/>
            <person name="Reardon M."/>
            <person name="Tsitrin T."/>
            <person name="Vuong H."/>
            <person name="Weaver B."/>
            <person name="Ciecko A."/>
            <person name="Tallon L."/>
            <person name="Jackson J."/>
            <person name="Pai G."/>
            <person name="Aken S.V."/>
            <person name="Utterback T."/>
            <person name="Reidmuller S."/>
            <person name="Feldblyum T."/>
            <person name="Hsiao J."/>
            <person name="Zismann V."/>
            <person name="Iobst S."/>
            <person name="de Vazeille A.R."/>
            <person name="Buell C.R."/>
            <person name="Ying K."/>
            <person name="Li Y."/>
            <person name="Lu T."/>
            <person name="Huang Y."/>
            <person name="Zhao Q."/>
            <person name="Feng Q."/>
            <person name="Zhang L."/>
            <person name="Zhu J."/>
            <person name="Weng Q."/>
            <person name="Mu J."/>
            <person name="Lu Y."/>
            <person name="Fan D."/>
            <person name="Liu Y."/>
            <person name="Guan J."/>
            <person name="Zhang Y."/>
            <person name="Yu S."/>
            <person name="Liu X."/>
            <person name="Zhang Y."/>
            <person name="Hong G."/>
            <person name="Han B."/>
            <person name="Choisne N."/>
            <person name="Demange N."/>
            <person name="Orjeda G."/>
            <person name="Samain S."/>
            <person name="Cattolico L."/>
            <person name="Pelletier E."/>
            <person name="Couloux A."/>
            <person name="Segurens B."/>
            <person name="Wincker P."/>
            <person name="D'Hont A."/>
            <person name="Scarpelli C."/>
            <person name="Weissenbach J."/>
            <person name="Salanoubat M."/>
            <person name="Quetier F."/>
            <person name="Yu Y."/>
            <person name="Kim H.R."/>
            <person name="Rambo T."/>
            <person name="Currie J."/>
            <person name="Collura K."/>
            <person name="Luo M."/>
            <person name="Yang T."/>
            <person name="Ammiraju J.S.S."/>
            <person name="Engler F."/>
            <person name="Soderlund C."/>
            <person name="Wing R.A."/>
            <person name="Palmer L.E."/>
            <person name="de la Bastide M."/>
            <person name="Spiegel L."/>
            <person name="Nascimento L."/>
            <person name="Zutavern T."/>
            <person name="O'Shaughnessy A."/>
            <person name="Dike S."/>
            <person name="Dedhia N."/>
            <person name="Preston R."/>
            <person name="Balija V."/>
            <person name="McCombie W.R."/>
            <person name="Chow T."/>
            <person name="Chen H."/>
            <person name="Chung M."/>
            <person name="Chen C."/>
            <person name="Shaw J."/>
            <person name="Wu H."/>
            <person name="Hsiao K."/>
            <person name="Chao Y."/>
            <person name="Chu M."/>
            <person name="Cheng C."/>
            <person name="Hour A."/>
            <person name="Lee P."/>
            <person name="Lin S."/>
            <person name="Lin Y."/>
            <person name="Liou J."/>
            <person name="Liu S."/>
            <person name="Hsing Y."/>
            <person name="Raghuvanshi S."/>
            <person name="Mohanty A."/>
            <person name="Bharti A.K."/>
            <person name="Gaur A."/>
            <person name="Gupta V."/>
            <person name="Kumar D."/>
            <person name="Ravi V."/>
            <person name="Vij S."/>
            <person name="Kapur A."/>
            <person name="Khurana P."/>
            <person name="Khurana P."/>
            <person name="Khurana J.P."/>
            <person name="Tyagi A.K."/>
            <person name="Gaikwad K."/>
            <person name="Singh A."/>
            <person name="Dalal V."/>
            <person name="Srivastava S."/>
            <person name="Dixit A."/>
            <person name="Pal A.K."/>
            <person name="Ghazi I.A."/>
            <person name="Yadav M."/>
            <person name="Pandit A."/>
            <person name="Bhargava A."/>
            <person name="Sureshbabu K."/>
            <person name="Batra K."/>
            <person name="Sharma T.R."/>
            <person name="Mohapatra T."/>
            <person name="Singh N.K."/>
            <person name="Messing J."/>
            <person name="Nelson A.B."/>
            <person name="Fuks G."/>
            <person name="Kavchok S."/>
            <person name="Keizer G."/>
            <person name="Linton E."/>
            <person name="Llaca V."/>
            <person name="Song R."/>
            <person name="Tanyolac B."/>
            <person name="Young S."/>
            <person name="Ho-Il K."/>
            <person name="Hahn J.H."/>
            <person name="Sangsakoo G."/>
            <person name="Vanavichit A."/>
            <person name="de Mattos Luiz.A.T."/>
            <person name="Zimmer P.D."/>
            <person name="Malone G."/>
            <person name="Dellagostin O."/>
            <person name="de Oliveira A.C."/>
            <person name="Bevan M."/>
            <person name="Bancroft I."/>
            <person name="Minx P."/>
            <person name="Cordum H."/>
            <person name="Wilson R."/>
            <person name="Cheng Z."/>
            <person name="Jin W."/>
            <person name="Jiang J."/>
            <person name="Leong S.A."/>
            <person name="Iwama H."/>
            <person name="Gojobori T."/>
            <person name="Itoh T."/>
            <person name="Niimura Y."/>
            <person name="Fujii Y."/>
            <person name="Habara T."/>
            <person name="Sakai H."/>
            <person name="Sato Y."/>
            <person name="Wilson G."/>
            <person name="Kumar K."/>
            <person name="McCouch S."/>
            <person name="Juretic N."/>
            <person name="Hoen D."/>
            <person name="Wright S."/>
            <person name="Bruskiewich R."/>
            <person name="Bureau T."/>
            <person name="Miyao A."/>
            <person name="Hirochika H."/>
            <person name="Nishikawa T."/>
            <person name="Kadowaki K."/>
            <person name="Sugiura M."/>
            <person name="Burr B."/>
            <person name="Sasaki T."/>
        </authorList>
    </citation>
    <scope>NUCLEOTIDE SEQUENCE [LARGE SCALE GENOMIC DNA]</scope>
    <source>
        <strain evidence="5">cv. Nipponbare</strain>
    </source>
</reference>
<evidence type="ECO:0000313" key="2">
    <source>
        <dbReference type="EMBL" id="BAC83848.1"/>
    </source>
</evidence>
<proteinExistence type="predicted"/>
<feature type="region of interest" description="Disordered" evidence="1">
    <location>
        <begin position="1"/>
        <end position="52"/>
    </location>
</feature>
<dbReference type="Proteomes" id="UP000000763">
    <property type="component" value="Chromosome 7"/>
</dbReference>
<feature type="compositionally biased region" description="Low complexity" evidence="1">
    <location>
        <begin position="37"/>
        <end position="52"/>
    </location>
</feature>
<reference evidence="4" key="8">
    <citation type="submission" date="2012-08" db="EMBL/GenBank/DDBJ databases">
        <title>Oryza sativa nipponbare(GA3) genomic DNA, chromosome 7.</title>
        <authorList>
            <consortium name="IRGSP(International Rice Genome Sequencing Project)"/>
        </authorList>
    </citation>
    <scope>NUCLEOTIDE SEQUENCE</scope>
</reference>
<gene>
    <name evidence="4" type="ordered locus">Os07g0273000</name>
    <name evidence="2" type="ORF">OSJNBb0002J01.29</name>
    <name evidence="3" type="ORF">OSJNBb0032G22.4</name>
</gene>